<gene>
    <name evidence="1" type="ORF">IPH26_00065</name>
    <name evidence="2" type="ORF">IPH26_13655</name>
</gene>
<protein>
    <submittedName>
        <fullName evidence="2">Uncharacterized protein</fullName>
    </submittedName>
</protein>
<organism evidence="2 3">
    <name type="scientific">Candidatus Methylophosphatis roskildensis</name>
    <dbReference type="NCBI Taxonomy" id="2899263"/>
    <lineage>
        <taxon>Bacteria</taxon>
        <taxon>Pseudomonadati</taxon>
        <taxon>Pseudomonadota</taxon>
        <taxon>Betaproteobacteria</taxon>
        <taxon>Nitrosomonadales</taxon>
        <taxon>Sterolibacteriaceae</taxon>
        <taxon>Candidatus Methylophosphatis</taxon>
    </lineage>
</organism>
<reference evidence="2" key="1">
    <citation type="submission" date="2020-10" db="EMBL/GenBank/DDBJ databases">
        <title>Connecting structure to function with the recovery of over 1000 high-quality activated sludge metagenome-assembled genomes encoding full-length rRNA genes using long-read sequencing.</title>
        <authorList>
            <person name="Singleton C.M."/>
            <person name="Petriglieri F."/>
            <person name="Kristensen J.M."/>
            <person name="Kirkegaard R.H."/>
            <person name="Michaelsen T.Y."/>
            <person name="Andersen M.H."/>
            <person name="Karst S.M."/>
            <person name="Dueholm M.S."/>
            <person name="Nielsen P.H."/>
            <person name="Albertsen M."/>
        </authorList>
    </citation>
    <scope>NUCLEOTIDE SEQUENCE</scope>
    <source>
        <strain evidence="2">Bjer_18-Q3-R1-45_BAT3C.347</strain>
    </source>
</reference>
<dbReference type="EMBL" id="JADJEV010000004">
    <property type="protein sequence ID" value="MBK6973921.1"/>
    <property type="molecule type" value="Genomic_DNA"/>
</dbReference>
<name>A0A9D7DZX6_9PROT</name>
<evidence type="ECO:0000313" key="1">
    <source>
        <dbReference type="EMBL" id="MBK6971411.1"/>
    </source>
</evidence>
<proteinExistence type="predicted"/>
<dbReference type="Proteomes" id="UP000807785">
    <property type="component" value="Unassembled WGS sequence"/>
</dbReference>
<comment type="caution">
    <text evidence="2">The sequence shown here is derived from an EMBL/GenBank/DDBJ whole genome shotgun (WGS) entry which is preliminary data.</text>
</comment>
<sequence>MKERLLPLGIKNPVKTELPALVALEAIGQSWFGEGHLADLRAIALVSSILAEKASDAQSVATELIALLDASELVIDEIRPRVVALTIWMQRQPNGRVQAAIDKLLRQERALHG</sequence>
<evidence type="ECO:0000313" key="3">
    <source>
        <dbReference type="Proteomes" id="UP000807785"/>
    </source>
</evidence>
<dbReference type="AlphaFoldDB" id="A0A9D7DZX6"/>
<evidence type="ECO:0000313" key="2">
    <source>
        <dbReference type="EMBL" id="MBK6973921.1"/>
    </source>
</evidence>
<accession>A0A9D7DZX6</accession>
<dbReference type="EMBL" id="JADJEV010000001">
    <property type="protein sequence ID" value="MBK6971411.1"/>
    <property type="molecule type" value="Genomic_DNA"/>
</dbReference>